<dbReference type="Proteomes" id="UP001358614">
    <property type="component" value="Chromosome 2"/>
</dbReference>
<proteinExistence type="predicted"/>
<feature type="domain" description="J" evidence="3">
    <location>
        <begin position="75"/>
        <end position="138"/>
    </location>
</feature>
<dbReference type="InterPro" id="IPR018253">
    <property type="entry name" value="DnaJ_domain_CS"/>
</dbReference>
<keyword evidence="2" id="KW-1133">Transmembrane helix</keyword>
<dbReference type="PROSITE" id="PS50076">
    <property type="entry name" value="DNAJ_2"/>
    <property type="match status" value="1"/>
</dbReference>
<keyword evidence="5" id="KW-1185">Reference proteome</keyword>
<dbReference type="GO" id="GO:0036503">
    <property type="term" value="P:ERAD pathway"/>
    <property type="evidence" value="ECO:0007669"/>
    <property type="project" value="TreeGrafter"/>
</dbReference>
<dbReference type="PRINTS" id="PR00625">
    <property type="entry name" value="JDOMAIN"/>
</dbReference>
<dbReference type="CDD" id="cd06257">
    <property type="entry name" value="DnaJ"/>
    <property type="match status" value="1"/>
</dbReference>
<name>A0AAX4KSI8_9TREE</name>
<keyword evidence="2" id="KW-0812">Transmembrane</keyword>
<keyword evidence="1" id="KW-0143">Chaperone</keyword>
<organism evidence="4 5">
    <name type="scientific">Kwoniella europaea PYCC6329</name>
    <dbReference type="NCBI Taxonomy" id="1423913"/>
    <lineage>
        <taxon>Eukaryota</taxon>
        <taxon>Fungi</taxon>
        <taxon>Dikarya</taxon>
        <taxon>Basidiomycota</taxon>
        <taxon>Agaricomycotina</taxon>
        <taxon>Tremellomycetes</taxon>
        <taxon>Tremellales</taxon>
        <taxon>Cryptococcaceae</taxon>
        <taxon>Kwoniella</taxon>
    </lineage>
</organism>
<evidence type="ECO:0000256" key="1">
    <source>
        <dbReference type="ARBA" id="ARBA00023186"/>
    </source>
</evidence>
<dbReference type="GO" id="GO:0005783">
    <property type="term" value="C:endoplasmic reticulum"/>
    <property type="evidence" value="ECO:0007669"/>
    <property type="project" value="TreeGrafter"/>
</dbReference>
<sequence>MSSLLTPFLWSFLPGQITHQLLPYLSSSLPGIFPPASRGSPTYLRNYRIAFTGVICTYLAYTFYTGETSQNIREDFYALLGVNKDVDEDGLKKAYRTLSRLYHPDRAGSGNDEVFILIRGAYETLSDPVKRYAYDRFGPQILDWKSSSIREHIITGLNHSIGFYVVSGGIMLLLSLLGKARDGSYWRHTLFIFLLISELTLILSPTSSIPFLNPLPQLVKYLFPILSAPQFIQITFLHRLFTTLSIAINQLTSVWCPSLPSEQEEMTKVLGMLRQLEMESVTAFQSEVVPLMSSGDPKIVEGLIQSTMEDILVDRSISSHPLIHQAYQSSLLKPIPRNLRTFSHNVVGDRDGMRQLEIARQIPLPPSPPPSPSRKLP</sequence>
<dbReference type="GO" id="GO:0051787">
    <property type="term" value="F:misfolded protein binding"/>
    <property type="evidence" value="ECO:0007669"/>
    <property type="project" value="TreeGrafter"/>
</dbReference>
<evidence type="ECO:0000313" key="5">
    <source>
        <dbReference type="Proteomes" id="UP001358614"/>
    </source>
</evidence>
<dbReference type="KEGG" id="ker:91106346"/>
<reference evidence="4 5" key="1">
    <citation type="submission" date="2024-01" db="EMBL/GenBank/DDBJ databases">
        <title>Comparative genomics of Cryptococcus and Kwoniella reveals pathogenesis evolution and contrasting modes of karyotype evolution via chromosome fusion or intercentromeric recombination.</title>
        <authorList>
            <person name="Coelho M.A."/>
            <person name="David-Palma M."/>
            <person name="Shea T."/>
            <person name="Bowers K."/>
            <person name="McGinley-Smith S."/>
            <person name="Mohammad A.W."/>
            <person name="Gnirke A."/>
            <person name="Yurkov A.M."/>
            <person name="Nowrousian M."/>
            <person name="Sun S."/>
            <person name="Cuomo C.A."/>
            <person name="Heitman J."/>
        </authorList>
    </citation>
    <scope>NUCLEOTIDE SEQUENCE [LARGE SCALE GENOMIC DNA]</scope>
    <source>
        <strain evidence="4 5">PYCC6329</strain>
    </source>
</reference>
<dbReference type="GO" id="GO:0051087">
    <property type="term" value="F:protein-folding chaperone binding"/>
    <property type="evidence" value="ECO:0007669"/>
    <property type="project" value="TreeGrafter"/>
</dbReference>
<dbReference type="PANTHER" id="PTHR44360">
    <property type="entry name" value="DNAJ HOMOLOG SUBFAMILY B MEMBER 9"/>
    <property type="match status" value="1"/>
</dbReference>
<evidence type="ECO:0000256" key="2">
    <source>
        <dbReference type="SAM" id="Phobius"/>
    </source>
</evidence>
<feature type="transmembrane region" description="Helical" evidence="2">
    <location>
        <begin position="161"/>
        <end position="178"/>
    </location>
</feature>
<keyword evidence="2" id="KW-0472">Membrane</keyword>
<evidence type="ECO:0000259" key="3">
    <source>
        <dbReference type="PROSITE" id="PS50076"/>
    </source>
</evidence>
<dbReference type="AlphaFoldDB" id="A0AAX4KSI8"/>
<dbReference type="InterPro" id="IPR001623">
    <property type="entry name" value="DnaJ_domain"/>
</dbReference>
<dbReference type="GeneID" id="91106346"/>
<dbReference type="PROSITE" id="PS00636">
    <property type="entry name" value="DNAJ_1"/>
    <property type="match status" value="1"/>
</dbReference>
<protein>
    <recommendedName>
        <fullName evidence="3">J domain-containing protein</fullName>
    </recommendedName>
</protein>
<gene>
    <name evidence="4" type="ORF">V865_007545</name>
</gene>
<dbReference type="PANTHER" id="PTHR44360:SF1">
    <property type="entry name" value="DNAJ HOMOLOG SUBFAMILY B MEMBER 9"/>
    <property type="match status" value="1"/>
</dbReference>
<dbReference type="InterPro" id="IPR036869">
    <property type="entry name" value="J_dom_sf"/>
</dbReference>
<dbReference type="SUPFAM" id="SSF46565">
    <property type="entry name" value="Chaperone J-domain"/>
    <property type="match status" value="1"/>
</dbReference>
<feature type="transmembrane region" description="Helical" evidence="2">
    <location>
        <begin position="190"/>
        <end position="209"/>
    </location>
</feature>
<dbReference type="SMART" id="SM00271">
    <property type="entry name" value="DnaJ"/>
    <property type="match status" value="1"/>
</dbReference>
<dbReference type="Pfam" id="PF00226">
    <property type="entry name" value="DnaJ"/>
    <property type="match status" value="1"/>
</dbReference>
<dbReference type="InterPro" id="IPR051948">
    <property type="entry name" value="Hsp70_co-chaperone_J-domain"/>
</dbReference>
<evidence type="ECO:0000313" key="4">
    <source>
        <dbReference type="EMBL" id="WWD09421.1"/>
    </source>
</evidence>
<dbReference type="RefSeq" id="XP_066087388.1">
    <property type="nucleotide sequence ID" value="XM_066231291.1"/>
</dbReference>
<dbReference type="EMBL" id="CP144090">
    <property type="protein sequence ID" value="WWD09421.1"/>
    <property type="molecule type" value="Genomic_DNA"/>
</dbReference>
<dbReference type="Gene3D" id="1.10.287.110">
    <property type="entry name" value="DnaJ domain"/>
    <property type="match status" value="1"/>
</dbReference>
<accession>A0AAX4KSI8</accession>